<keyword evidence="13" id="KW-1185">Reference proteome</keyword>
<protein>
    <recommendedName>
        <fullName evidence="4 10">4-alpha-glucanotransferase</fullName>
        <ecNumber evidence="3 10">2.4.1.25</ecNumber>
    </recommendedName>
    <alternativeName>
        <fullName evidence="8 10">Amylomaltase</fullName>
    </alternativeName>
    <alternativeName>
        <fullName evidence="9 10">Disproportionating enzyme</fullName>
    </alternativeName>
</protein>
<keyword evidence="6 10" id="KW-0808">Transferase</keyword>
<dbReference type="InterPro" id="IPR003385">
    <property type="entry name" value="Glyco_hydro_77"/>
</dbReference>
<comment type="similarity">
    <text evidence="2 10">Belongs to the disproportionating enzyme family.</text>
</comment>
<sequence length="732" mass="82058">MTNAELISKLAFHRGIAQRFANYLGHEETIPAERQAKILRAMGYDLSNDDVIRDAIFALDAAPWQGLLRPVYVVSPRSLHWGVEVYCWDMDVMSPVRWQLTLEDGRDGGSGQETLEQWQETGEYWIDDRRYVRRVLPLSHDLPLGYHHLAVEHGGKQATTSLIIAPAASYQNAEMARGKKVWGTAIQLYTLRSERNWGMGDFTDLEELIVAMGQLGAGVIGLNPIHALYPISPEHASPYSPSNRSFINPLYVDVTRVPEFQTSKALQRKVNAKAFQQALAACREQSEVDYPQVSALKYGLFEAMFALFERHHLAKNTARAQAFHEFVARNGEPLRQHAVFEALLRHFKALDINAWGWPVWPEAYRDHHSPAVTEFAATHESAVNYAMYLQFIADEQLRAVNAAADAQGMPVGLYRDLAVGADRGGAEIWTNKERYCINASVGAPPDALGPTGQNWGLPPLDPVKLQQDAYGTFITLVRNNMQGCGALRIDHAMALFRLWWCPPGEDASQGVYVHYNVDDLLGILNLESQRNQCMVIAEDLGTVPDEVVELFPAAQLYSNKVFYFEANPAGVTPPKDYAPKALAIVANHDMPTVAAYWNKSDLALRRTLNMFPTPESYDVEMVARDETKQRILEALAADDRLPDEVSGQLEAVPEMTRPLSFAMHEYLASGASQMVVVQLEDMLLIDRPVNVPGTSTEYPNWRRKLTANTDSLFAETDIQAFCRRLTVVRETE</sequence>
<proteinExistence type="inferred from homology"/>
<evidence type="ECO:0000313" key="13">
    <source>
        <dbReference type="Proteomes" id="UP001595617"/>
    </source>
</evidence>
<comment type="caution">
    <text evidence="12">The sequence shown here is derived from an EMBL/GenBank/DDBJ whole genome shotgun (WGS) entry which is preliminary data.</text>
</comment>
<gene>
    <name evidence="12" type="primary">malQ</name>
    <name evidence="12" type="ORF">ACFOOG_07450</name>
</gene>
<evidence type="ECO:0000256" key="4">
    <source>
        <dbReference type="ARBA" id="ARBA00020295"/>
    </source>
</evidence>
<dbReference type="Pfam" id="PF21226">
    <property type="entry name" value="MalQ_N"/>
    <property type="match status" value="1"/>
</dbReference>
<dbReference type="RefSeq" id="WP_380695088.1">
    <property type="nucleotide sequence ID" value="NZ_JBHRYR010000003.1"/>
</dbReference>
<dbReference type="PANTHER" id="PTHR32438">
    <property type="entry name" value="4-ALPHA-GLUCANOTRANSFERASE DPE1, CHLOROPLASTIC/AMYLOPLASTIC"/>
    <property type="match status" value="1"/>
</dbReference>
<keyword evidence="5 10" id="KW-0328">Glycosyltransferase</keyword>
<evidence type="ECO:0000256" key="6">
    <source>
        <dbReference type="ARBA" id="ARBA00022679"/>
    </source>
</evidence>
<dbReference type="PANTHER" id="PTHR32438:SF5">
    <property type="entry name" value="4-ALPHA-GLUCANOTRANSFERASE DPE1, CHLOROPLASTIC_AMYLOPLASTIC"/>
    <property type="match status" value="1"/>
</dbReference>
<accession>A0ABV7ZXG2</accession>
<evidence type="ECO:0000256" key="2">
    <source>
        <dbReference type="ARBA" id="ARBA00005684"/>
    </source>
</evidence>
<dbReference type="EMBL" id="JBHRYR010000003">
    <property type="protein sequence ID" value="MFC3852664.1"/>
    <property type="molecule type" value="Genomic_DNA"/>
</dbReference>
<feature type="domain" description="MalQ N-terminal beta-sandwich" evidence="11">
    <location>
        <begin position="82"/>
        <end position="166"/>
    </location>
</feature>
<dbReference type="Gene3D" id="3.20.20.80">
    <property type="entry name" value="Glycosidases"/>
    <property type="match status" value="1"/>
</dbReference>
<evidence type="ECO:0000256" key="8">
    <source>
        <dbReference type="ARBA" id="ARBA00031423"/>
    </source>
</evidence>
<dbReference type="EC" id="2.4.1.25" evidence="3 10"/>
<name>A0ABV7ZXG2_9GAMM</name>
<comment type="catalytic activity">
    <reaction evidence="1 10">
        <text>Transfers a segment of a (1-&gt;4)-alpha-D-glucan to a new position in an acceptor, which may be glucose or a (1-&gt;4)-alpha-D-glucan.</text>
        <dbReference type="EC" id="2.4.1.25"/>
    </reaction>
</comment>
<evidence type="ECO:0000256" key="1">
    <source>
        <dbReference type="ARBA" id="ARBA00000439"/>
    </source>
</evidence>
<reference evidence="13" key="1">
    <citation type="journal article" date="2019" name="Int. J. Syst. Evol. Microbiol.">
        <title>The Global Catalogue of Microorganisms (GCM) 10K type strain sequencing project: providing services to taxonomists for standard genome sequencing and annotation.</title>
        <authorList>
            <consortium name="The Broad Institute Genomics Platform"/>
            <consortium name="The Broad Institute Genome Sequencing Center for Infectious Disease"/>
            <person name="Wu L."/>
            <person name="Ma J."/>
        </authorList>
    </citation>
    <scope>NUCLEOTIDE SEQUENCE [LARGE SCALE GENOMIC DNA]</scope>
    <source>
        <strain evidence="13">IBRC 10765</strain>
    </source>
</reference>
<evidence type="ECO:0000256" key="5">
    <source>
        <dbReference type="ARBA" id="ARBA00022676"/>
    </source>
</evidence>
<dbReference type="SUPFAM" id="SSF51445">
    <property type="entry name" value="(Trans)glycosidases"/>
    <property type="match status" value="1"/>
</dbReference>
<evidence type="ECO:0000256" key="7">
    <source>
        <dbReference type="ARBA" id="ARBA00023277"/>
    </source>
</evidence>
<keyword evidence="7 10" id="KW-0119">Carbohydrate metabolism</keyword>
<dbReference type="InterPro" id="IPR048458">
    <property type="entry name" value="MalQ_N"/>
</dbReference>
<dbReference type="Pfam" id="PF02446">
    <property type="entry name" value="Glyco_hydro_77"/>
    <property type="match status" value="1"/>
</dbReference>
<evidence type="ECO:0000259" key="11">
    <source>
        <dbReference type="Pfam" id="PF21226"/>
    </source>
</evidence>
<organism evidence="12 13">
    <name type="scientific">Saccharospirillum mangrovi</name>
    <dbReference type="NCBI Taxonomy" id="2161747"/>
    <lineage>
        <taxon>Bacteria</taxon>
        <taxon>Pseudomonadati</taxon>
        <taxon>Pseudomonadota</taxon>
        <taxon>Gammaproteobacteria</taxon>
        <taxon>Oceanospirillales</taxon>
        <taxon>Saccharospirillaceae</taxon>
        <taxon>Saccharospirillum</taxon>
    </lineage>
</organism>
<evidence type="ECO:0000256" key="10">
    <source>
        <dbReference type="RuleBase" id="RU361207"/>
    </source>
</evidence>
<evidence type="ECO:0000256" key="3">
    <source>
        <dbReference type="ARBA" id="ARBA00012560"/>
    </source>
</evidence>
<dbReference type="NCBIfam" id="TIGR00217">
    <property type="entry name" value="malQ"/>
    <property type="match status" value="1"/>
</dbReference>
<dbReference type="GO" id="GO:0004134">
    <property type="term" value="F:4-alpha-glucanotransferase activity"/>
    <property type="evidence" value="ECO:0007669"/>
    <property type="project" value="UniProtKB-EC"/>
</dbReference>
<dbReference type="Proteomes" id="UP001595617">
    <property type="component" value="Unassembled WGS sequence"/>
</dbReference>
<dbReference type="InterPro" id="IPR017853">
    <property type="entry name" value="GH"/>
</dbReference>
<evidence type="ECO:0000256" key="9">
    <source>
        <dbReference type="ARBA" id="ARBA00031501"/>
    </source>
</evidence>
<evidence type="ECO:0000313" key="12">
    <source>
        <dbReference type="EMBL" id="MFC3852664.1"/>
    </source>
</evidence>